<evidence type="ECO:0000313" key="10">
    <source>
        <dbReference type="EMBL" id="CUB03978.1"/>
    </source>
</evidence>
<dbReference type="InterPro" id="IPR041796">
    <property type="entry name" value="Mre11_N"/>
</dbReference>
<dbReference type="GO" id="GO:0004519">
    <property type="term" value="F:endonuclease activity"/>
    <property type="evidence" value="ECO:0007669"/>
    <property type="project" value="UniProtKB-KW"/>
</dbReference>
<dbReference type="NCBIfam" id="TIGR00619">
    <property type="entry name" value="sbcd"/>
    <property type="match status" value="1"/>
</dbReference>
<feature type="domain" description="Calcineurin-like phosphoesterase" evidence="8">
    <location>
        <begin position="1"/>
        <end position="228"/>
    </location>
</feature>
<evidence type="ECO:0000313" key="11">
    <source>
        <dbReference type="Proteomes" id="UP000182769"/>
    </source>
</evidence>
<evidence type="ECO:0000256" key="2">
    <source>
        <dbReference type="ARBA" id="ARBA00011322"/>
    </source>
</evidence>
<dbReference type="InterPro" id="IPR029052">
    <property type="entry name" value="Metallo-depent_PP-like"/>
</dbReference>
<evidence type="ECO:0000256" key="3">
    <source>
        <dbReference type="ARBA" id="ARBA00013365"/>
    </source>
</evidence>
<comment type="function">
    <text evidence="7">SbcCD cleaves DNA hairpin structures. These structures can inhibit DNA replication and are intermediates in certain DNA recombination reactions. The complex acts as a 3'-&gt;5' double strand exonuclease that can open hairpins. It also has a 5' single-strand endonuclease activity.</text>
</comment>
<keyword evidence="7" id="KW-0255">Endonuclease</keyword>
<comment type="similarity">
    <text evidence="1 7">Belongs to the SbcD family.</text>
</comment>
<dbReference type="Pfam" id="PF12320">
    <property type="entry name" value="SbcD_C"/>
    <property type="match status" value="1"/>
</dbReference>
<dbReference type="AlphaFoldDB" id="A0A0K6ILJ7"/>
<evidence type="ECO:0000256" key="7">
    <source>
        <dbReference type="RuleBase" id="RU363069"/>
    </source>
</evidence>
<keyword evidence="6 7" id="KW-0269">Exonuclease</keyword>
<evidence type="ECO:0000259" key="8">
    <source>
        <dbReference type="Pfam" id="PF00149"/>
    </source>
</evidence>
<gene>
    <name evidence="7" type="primary">sbcD</name>
    <name evidence="10" type="ORF">Ga0061065_10570</name>
</gene>
<keyword evidence="5 7" id="KW-0378">Hydrolase</keyword>
<accession>A0A0K6ILJ7</accession>
<name>A0A0K6ILJ7_9GAMM</name>
<evidence type="ECO:0000256" key="5">
    <source>
        <dbReference type="ARBA" id="ARBA00022801"/>
    </source>
</evidence>
<comment type="subunit">
    <text evidence="2 7">Heterodimer of SbcC and SbcD.</text>
</comment>
<dbReference type="InterPro" id="IPR050535">
    <property type="entry name" value="DNA_Repair-Maintenance_Comp"/>
</dbReference>
<dbReference type="EMBL" id="CYHG01000005">
    <property type="protein sequence ID" value="CUB03978.1"/>
    <property type="molecule type" value="Genomic_DNA"/>
</dbReference>
<dbReference type="PANTHER" id="PTHR30337">
    <property type="entry name" value="COMPONENT OF ATP-DEPENDENT DSDNA EXONUCLEASE"/>
    <property type="match status" value="1"/>
</dbReference>
<dbReference type="CDD" id="cd00840">
    <property type="entry name" value="MPP_Mre11_N"/>
    <property type="match status" value="1"/>
</dbReference>
<keyword evidence="7" id="KW-0233">DNA recombination</keyword>
<evidence type="ECO:0000259" key="9">
    <source>
        <dbReference type="Pfam" id="PF12320"/>
    </source>
</evidence>
<dbReference type="Gene3D" id="3.30.160.720">
    <property type="match status" value="1"/>
</dbReference>
<dbReference type="GO" id="GO:0008408">
    <property type="term" value="F:3'-5' exonuclease activity"/>
    <property type="evidence" value="ECO:0007669"/>
    <property type="project" value="InterPro"/>
</dbReference>
<organism evidence="10 11">
    <name type="scientific">Marinomonas fungiae</name>
    <dbReference type="NCBI Taxonomy" id="1137284"/>
    <lineage>
        <taxon>Bacteria</taxon>
        <taxon>Pseudomonadati</taxon>
        <taxon>Pseudomonadota</taxon>
        <taxon>Gammaproteobacteria</taxon>
        <taxon>Oceanospirillales</taxon>
        <taxon>Oceanospirillaceae</taxon>
        <taxon>Marinomonas</taxon>
    </lineage>
</organism>
<keyword evidence="4 7" id="KW-0540">Nuclease</keyword>
<evidence type="ECO:0000256" key="1">
    <source>
        <dbReference type="ARBA" id="ARBA00010555"/>
    </source>
</evidence>
<dbReference type="GO" id="GO:0006310">
    <property type="term" value="P:DNA recombination"/>
    <property type="evidence" value="ECO:0007669"/>
    <property type="project" value="UniProtKB-KW"/>
</dbReference>
<proteinExistence type="inferred from homology"/>
<dbReference type="RefSeq" id="WP_055462938.1">
    <property type="nucleotide sequence ID" value="NZ_CYHG01000005.1"/>
</dbReference>
<evidence type="ECO:0000256" key="6">
    <source>
        <dbReference type="ARBA" id="ARBA00022839"/>
    </source>
</evidence>
<evidence type="ECO:0000256" key="4">
    <source>
        <dbReference type="ARBA" id="ARBA00022722"/>
    </source>
</evidence>
<dbReference type="OrthoDB" id="9773856at2"/>
<dbReference type="GO" id="GO:0006260">
    <property type="term" value="P:DNA replication"/>
    <property type="evidence" value="ECO:0007669"/>
    <property type="project" value="UniProtKB-KW"/>
</dbReference>
<dbReference type="STRING" id="1137284.GCA_001418205_01837"/>
<keyword evidence="11" id="KW-1185">Reference proteome</keyword>
<dbReference type="Pfam" id="PF00149">
    <property type="entry name" value="Metallophos"/>
    <property type="match status" value="1"/>
</dbReference>
<dbReference type="InterPro" id="IPR026843">
    <property type="entry name" value="SbcD_C"/>
</dbReference>
<reference evidence="11" key="1">
    <citation type="submission" date="2015-08" db="EMBL/GenBank/DDBJ databases">
        <authorList>
            <person name="Varghese N."/>
        </authorList>
    </citation>
    <scope>NUCLEOTIDE SEQUENCE [LARGE SCALE GENOMIC DNA]</scope>
    <source>
        <strain evidence="11">JCM 18476</strain>
    </source>
</reference>
<dbReference type="Proteomes" id="UP000182769">
    <property type="component" value="Unassembled WGS sequence"/>
</dbReference>
<feature type="domain" description="Nuclease SbcCD subunit D C-terminal" evidence="9">
    <location>
        <begin position="275"/>
        <end position="371"/>
    </location>
</feature>
<keyword evidence="7" id="KW-0235">DNA replication</keyword>
<dbReference type="InterPro" id="IPR004593">
    <property type="entry name" value="SbcD"/>
</dbReference>
<sequence>MKILHTSDWHLGQSVMGKSRLDEHRLFINWLSATVVEQGIEAVVLAGDVFDTSTPPSYARELYHDCVVQLNKLDCQFIVVAGNHDSVSVLNESKNLLAKLKAYVVTQPAWDNASDAVLELKNQDGTLAALVCAIPFLRARDMVRYEMGQSGADKQLQLAEQIKRYYQQQFDYAKSISADVPIIGTGHLTMVGGEKTESVRDIYVGSLEALSPSLLPEFDYLALGHIHKPMPVAGNSNWRYSGSPIPMSFDEANSPKSVCIYDTATRVAERLAIPVFRPLKSLKGERNELLKQIEQLDEPQDLAIWLDITVNEDINLGPFQEKLAQLCEGRNMEIVKVQRTRKAAGLFDGDGETATLEDINPTEVFDRLLLEKEIEPSRANVLKQLFTKIVNEQEQPS</sequence>
<dbReference type="SUPFAM" id="SSF56300">
    <property type="entry name" value="Metallo-dependent phosphatases"/>
    <property type="match status" value="1"/>
</dbReference>
<protein>
    <recommendedName>
        <fullName evidence="3 7">Nuclease SbcCD subunit D</fullName>
    </recommendedName>
</protein>
<dbReference type="Gene3D" id="3.60.21.10">
    <property type="match status" value="1"/>
</dbReference>
<dbReference type="InterPro" id="IPR004843">
    <property type="entry name" value="Calcineurin-like_PHP"/>
</dbReference>
<dbReference type="PANTHER" id="PTHR30337:SF0">
    <property type="entry name" value="NUCLEASE SBCCD SUBUNIT D"/>
    <property type="match status" value="1"/>
</dbReference>